<dbReference type="CDD" id="cd06261">
    <property type="entry name" value="TM_PBP2"/>
    <property type="match status" value="1"/>
</dbReference>
<keyword evidence="8" id="KW-1185">Reference proteome</keyword>
<dbReference type="SUPFAM" id="SSF161098">
    <property type="entry name" value="MetI-like"/>
    <property type="match status" value="1"/>
</dbReference>
<evidence type="ECO:0000313" key="8">
    <source>
        <dbReference type="Proteomes" id="UP000298488"/>
    </source>
</evidence>
<dbReference type="GO" id="GO:0031460">
    <property type="term" value="P:glycine betaine transport"/>
    <property type="evidence" value="ECO:0007669"/>
    <property type="project" value="TreeGrafter"/>
</dbReference>
<comment type="similarity">
    <text evidence="6">Belongs to the binding-protein-dependent transport system permease family.</text>
</comment>
<evidence type="ECO:0000313" key="7">
    <source>
        <dbReference type="EMBL" id="TFB79125.1"/>
    </source>
</evidence>
<dbReference type="GO" id="GO:0005886">
    <property type="term" value="C:plasma membrane"/>
    <property type="evidence" value="ECO:0007669"/>
    <property type="project" value="UniProtKB-SubCell"/>
</dbReference>
<evidence type="ECO:0000256" key="6">
    <source>
        <dbReference type="RuleBase" id="RU363032"/>
    </source>
</evidence>
<keyword evidence="4 6" id="KW-1133">Transmembrane helix</keyword>
<protein>
    <submittedName>
        <fullName evidence="7">ABC transporter permease subunit</fullName>
    </submittedName>
</protein>
<evidence type="ECO:0000256" key="2">
    <source>
        <dbReference type="ARBA" id="ARBA00022448"/>
    </source>
</evidence>
<dbReference type="InterPro" id="IPR000515">
    <property type="entry name" value="MetI-like"/>
</dbReference>
<evidence type="ECO:0000256" key="4">
    <source>
        <dbReference type="ARBA" id="ARBA00022989"/>
    </source>
</evidence>
<dbReference type="GO" id="GO:0055085">
    <property type="term" value="P:transmembrane transport"/>
    <property type="evidence" value="ECO:0007669"/>
    <property type="project" value="InterPro"/>
</dbReference>
<dbReference type="AlphaFoldDB" id="A0A4R8V9E1"/>
<feature type="transmembrane region" description="Helical" evidence="6">
    <location>
        <begin position="20"/>
        <end position="39"/>
    </location>
</feature>
<dbReference type="Proteomes" id="UP000298488">
    <property type="component" value="Unassembled WGS sequence"/>
</dbReference>
<name>A0A4R8V9E1_9MICO</name>
<keyword evidence="3 6" id="KW-0812">Transmembrane</keyword>
<evidence type="ECO:0000256" key="3">
    <source>
        <dbReference type="ARBA" id="ARBA00022692"/>
    </source>
</evidence>
<dbReference type="PANTHER" id="PTHR30177:SF4">
    <property type="entry name" value="OSMOPROTECTANT IMPORT PERMEASE PROTEIN OSMW"/>
    <property type="match status" value="1"/>
</dbReference>
<comment type="caution">
    <text evidence="7">The sequence shown here is derived from an EMBL/GenBank/DDBJ whole genome shotgun (WGS) entry which is preliminary data.</text>
</comment>
<dbReference type="InterPro" id="IPR051204">
    <property type="entry name" value="ABC_transp_perm/SBD"/>
</dbReference>
<feature type="transmembrane region" description="Helical" evidence="6">
    <location>
        <begin position="179"/>
        <end position="204"/>
    </location>
</feature>
<dbReference type="OrthoDB" id="3233284at2"/>
<evidence type="ECO:0000256" key="1">
    <source>
        <dbReference type="ARBA" id="ARBA00004141"/>
    </source>
</evidence>
<reference evidence="7 8" key="1">
    <citation type="submission" date="2019-03" db="EMBL/GenBank/DDBJ databases">
        <title>Genomics of glacier-inhabiting Cryobacterium strains.</title>
        <authorList>
            <person name="Liu Q."/>
            <person name="Xin Y.-H."/>
        </authorList>
    </citation>
    <scope>NUCLEOTIDE SEQUENCE [LARGE SCALE GENOMIC DNA]</scope>
    <source>
        <strain evidence="7 8">CGMCC 1.10440</strain>
    </source>
</reference>
<feature type="transmembrane region" description="Helical" evidence="6">
    <location>
        <begin position="81"/>
        <end position="100"/>
    </location>
</feature>
<organism evidence="7 8">
    <name type="scientific">Terrimesophilobacter mesophilus</name>
    <dbReference type="NCBI Taxonomy" id="433647"/>
    <lineage>
        <taxon>Bacteria</taxon>
        <taxon>Bacillati</taxon>
        <taxon>Actinomycetota</taxon>
        <taxon>Actinomycetes</taxon>
        <taxon>Micrococcales</taxon>
        <taxon>Microbacteriaceae</taxon>
        <taxon>Terrimesophilobacter</taxon>
    </lineage>
</organism>
<dbReference type="Pfam" id="PF00528">
    <property type="entry name" value="BPD_transp_1"/>
    <property type="match status" value="1"/>
</dbReference>
<dbReference type="PANTHER" id="PTHR30177">
    <property type="entry name" value="GLYCINE BETAINE/L-PROLINE TRANSPORT SYSTEM PERMEASE PROTEIN PROW"/>
    <property type="match status" value="1"/>
</dbReference>
<dbReference type="InterPro" id="IPR035906">
    <property type="entry name" value="MetI-like_sf"/>
</dbReference>
<comment type="subcellular location">
    <subcellularLocation>
        <location evidence="6">Cell membrane</location>
        <topology evidence="6">Multi-pass membrane protein</topology>
    </subcellularLocation>
    <subcellularLocation>
        <location evidence="1">Membrane</location>
        <topology evidence="1">Multi-pass membrane protein</topology>
    </subcellularLocation>
</comment>
<dbReference type="RefSeq" id="WP_104095004.1">
    <property type="nucleotide sequence ID" value="NZ_PJJX01000002.1"/>
</dbReference>
<feature type="transmembrane region" description="Helical" evidence="6">
    <location>
        <begin position="143"/>
        <end position="167"/>
    </location>
</feature>
<feature type="transmembrane region" description="Helical" evidence="6">
    <location>
        <begin position="51"/>
        <end position="69"/>
    </location>
</feature>
<sequence length="224" mass="24432">MQWLWENRDLVFGLSLEHVRLSVIPIIGGFIACIPLGWLANRFRMTRAIQLTIFGILFTIPSLALFVTLPSVLGTKILNPINVVVALTIYAIAIMVRGAADAFASVPRDVIESANAVGFSSASRFWTVEFPLAGPVLLANLRVVSVTTVSLLSVGALVGNGALGYLFINGYQRDFPTEIMIGIVFTLVIAVVFDQILVLIGRILMPWARRPRRSPRALMVRGAA</sequence>
<dbReference type="Gene3D" id="1.10.3720.10">
    <property type="entry name" value="MetI-like"/>
    <property type="match status" value="1"/>
</dbReference>
<dbReference type="EMBL" id="SOFI01000003">
    <property type="protein sequence ID" value="TFB79125.1"/>
    <property type="molecule type" value="Genomic_DNA"/>
</dbReference>
<evidence type="ECO:0000256" key="5">
    <source>
        <dbReference type="ARBA" id="ARBA00023136"/>
    </source>
</evidence>
<proteinExistence type="inferred from homology"/>
<gene>
    <name evidence="7" type="ORF">E3N84_03065</name>
</gene>
<keyword evidence="2 6" id="KW-0813">Transport</keyword>
<accession>A0A4R8V9E1</accession>
<dbReference type="PROSITE" id="PS50928">
    <property type="entry name" value="ABC_TM1"/>
    <property type="match status" value="1"/>
</dbReference>
<keyword evidence="5 6" id="KW-0472">Membrane</keyword>